<dbReference type="InterPro" id="IPR038883">
    <property type="entry name" value="AN11006-like"/>
</dbReference>
<evidence type="ECO:0000313" key="3">
    <source>
        <dbReference type="Proteomes" id="UP000243519"/>
    </source>
</evidence>
<feature type="region of interest" description="Disordered" evidence="1">
    <location>
        <begin position="311"/>
        <end position="549"/>
    </location>
</feature>
<feature type="compositionally biased region" description="Polar residues" evidence="1">
    <location>
        <begin position="350"/>
        <end position="374"/>
    </location>
</feature>
<protein>
    <submittedName>
        <fullName evidence="2">Uncharacterized protein</fullName>
    </submittedName>
</protein>
<dbReference type="PANTHER" id="PTHR42085:SF1">
    <property type="entry name" value="F-BOX DOMAIN-CONTAINING PROTEIN"/>
    <property type="match status" value="1"/>
</dbReference>
<feature type="compositionally biased region" description="Basic and acidic residues" evidence="1">
    <location>
        <begin position="340"/>
        <end position="349"/>
    </location>
</feature>
<feature type="compositionally biased region" description="Basic and acidic residues" evidence="1">
    <location>
        <begin position="496"/>
        <end position="509"/>
    </location>
</feature>
<dbReference type="EMBL" id="LHPN01000001">
    <property type="protein sequence ID" value="OAL75589.1"/>
    <property type="molecule type" value="Genomic_DNA"/>
</dbReference>
<feature type="compositionally biased region" description="Low complexity" evidence="1">
    <location>
        <begin position="424"/>
        <end position="451"/>
    </location>
</feature>
<feature type="compositionally biased region" description="Polar residues" evidence="1">
    <location>
        <begin position="395"/>
        <end position="412"/>
    </location>
</feature>
<dbReference type="AlphaFoldDB" id="A0A178FTT1"/>
<dbReference type="PANTHER" id="PTHR42085">
    <property type="entry name" value="F-BOX DOMAIN-CONTAINING PROTEIN"/>
    <property type="match status" value="1"/>
</dbReference>
<name>A0A178FTT1_TRIVO</name>
<keyword evidence="3" id="KW-1185">Reference proteome</keyword>
<accession>A0A178FTT1</accession>
<evidence type="ECO:0000256" key="1">
    <source>
        <dbReference type="SAM" id="MobiDB-lite"/>
    </source>
</evidence>
<comment type="caution">
    <text evidence="2">The sequence shown here is derived from an EMBL/GenBank/DDBJ whole genome shotgun (WGS) entry which is preliminary data.</text>
</comment>
<gene>
    <name evidence="2" type="ORF">A7D00_1188</name>
</gene>
<dbReference type="Proteomes" id="UP000243519">
    <property type="component" value="Unassembled WGS sequence"/>
</dbReference>
<dbReference type="OrthoDB" id="4170489at2759"/>
<feature type="compositionally biased region" description="Basic and acidic residues" evidence="1">
    <location>
        <begin position="413"/>
        <end position="423"/>
    </location>
</feature>
<proteinExistence type="predicted"/>
<evidence type="ECO:0000313" key="2">
    <source>
        <dbReference type="EMBL" id="OAL75589.1"/>
    </source>
</evidence>
<reference evidence="2 3" key="1">
    <citation type="submission" date="2016-05" db="EMBL/GenBank/DDBJ databases">
        <title>Genome sequencing of Trichophyton violaceum CMCC(F)T3l isolated from hair.</title>
        <authorList>
            <person name="Zhan P."/>
            <person name="Tao Y."/>
            <person name="Liu W."/>
        </authorList>
    </citation>
    <scope>NUCLEOTIDE SEQUENCE [LARGE SCALE GENOMIC DNA]</scope>
    <source>
        <strain evidence="3">CMCC(F)T3l</strain>
    </source>
</reference>
<organism evidence="2 3">
    <name type="scientific">Trichophyton violaceum</name>
    <dbReference type="NCBI Taxonomy" id="34388"/>
    <lineage>
        <taxon>Eukaryota</taxon>
        <taxon>Fungi</taxon>
        <taxon>Dikarya</taxon>
        <taxon>Ascomycota</taxon>
        <taxon>Pezizomycotina</taxon>
        <taxon>Eurotiomycetes</taxon>
        <taxon>Eurotiomycetidae</taxon>
        <taxon>Onygenales</taxon>
        <taxon>Arthrodermataceae</taxon>
        <taxon>Trichophyton</taxon>
    </lineage>
</organism>
<sequence length="549" mass="59675">MLLALPLELRLKIYLFYFMSVTIYLGDPRPAPLYFTRVYGPKYDPLAILRTCRQISREAGSLFLGNVTISTDHPDYPVCHFNRLSLQLRSRIRHVELRLVSFIWLLSEIPESSIAYRFNLIPGLRLDTLTVYGTKSCYDLVDGFVKFGNGWKELRIIVPSLNVDAFKEVVAMAAPDAMETQRPTVTWQSLIERRDGTDSNASVSLYCTTQPWIPKSVLDPSTRELVSSTNLQDLALKKEIGELLFIVKRGEGATYAVQHNTTRAAIKELASQREKREDPSLKEAIECMREFDPVLNRIRAEAAYASSTHPKIAMSNPFRNGGVKNESAGPVASDSLAAESVREQGKFGENKNSQPLGVQGSHSTLANTDTSGASKLQAAPDAEARLAEAEWGEGQPQTRSQTQARSQGQTKSLGDEQQQRERQNQGQGSNEITGASSGATSSGQGDSSGSSLNTAPHYIDPVLGRAQASKPKGNNLKEGGFGDDAARNASFNADIGSKKDPGLQAEKEIGTMSAQNAPGPISKGGPDLMGGSERKTGASYNVLGSEEDA</sequence>